<evidence type="ECO:0000313" key="3">
    <source>
        <dbReference type="EMBL" id="PHT73886.1"/>
    </source>
</evidence>
<evidence type="ECO:0000313" key="4">
    <source>
        <dbReference type="Proteomes" id="UP000222542"/>
    </source>
</evidence>
<dbReference type="GO" id="GO:0009707">
    <property type="term" value="C:chloroplast outer membrane"/>
    <property type="evidence" value="ECO:0000318"/>
    <property type="project" value="GO_Central"/>
</dbReference>
<reference evidence="3 4" key="2">
    <citation type="journal article" date="2017" name="Genome Biol.">
        <title>New reference genome sequences of hot pepper reveal the massive evolution of plant disease-resistance genes by retroduplication.</title>
        <authorList>
            <person name="Kim S."/>
            <person name="Park J."/>
            <person name="Yeom S.I."/>
            <person name="Kim Y.M."/>
            <person name="Seo E."/>
            <person name="Kim K.T."/>
            <person name="Kim M.S."/>
            <person name="Lee J.M."/>
            <person name="Cheong K."/>
            <person name="Shin H.S."/>
            <person name="Kim S.B."/>
            <person name="Han K."/>
            <person name="Lee J."/>
            <person name="Park M."/>
            <person name="Lee H.A."/>
            <person name="Lee H.Y."/>
            <person name="Lee Y."/>
            <person name="Oh S."/>
            <person name="Lee J.H."/>
            <person name="Choi E."/>
            <person name="Choi E."/>
            <person name="Lee S.E."/>
            <person name="Jeon J."/>
            <person name="Kim H."/>
            <person name="Choi G."/>
            <person name="Song H."/>
            <person name="Lee J."/>
            <person name="Lee S.C."/>
            <person name="Kwon J.K."/>
            <person name="Lee H.Y."/>
            <person name="Koo N."/>
            <person name="Hong Y."/>
            <person name="Kim R.W."/>
            <person name="Kang W.H."/>
            <person name="Huh J.H."/>
            <person name="Kang B.C."/>
            <person name="Yang T.J."/>
            <person name="Lee Y.H."/>
            <person name="Bennetzen J.L."/>
            <person name="Choi D."/>
        </authorList>
    </citation>
    <scope>NUCLEOTIDE SEQUENCE [LARGE SCALE GENOMIC DNA]</scope>
    <source>
        <strain evidence="4">cv. CM334</strain>
    </source>
</reference>
<feature type="domain" description="DUF220" evidence="2">
    <location>
        <begin position="193"/>
        <end position="246"/>
    </location>
</feature>
<feature type="compositionally biased region" description="Low complexity" evidence="1">
    <location>
        <begin position="292"/>
        <end position="301"/>
    </location>
</feature>
<dbReference type="OMA" id="FVQLPHK"/>
<gene>
    <name evidence="3" type="ORF">T459_21163</name>
</gene>
<dbReference type="GO" id="GO:0005261">
    <property type="term" value="F:monoatomic cation channel activity"/>
    <property type="evidence" value="ECO:0000318"/>
    <property type="project" value="GO_Central"/>
</dbReference>
<dbReference type="PANTHER" id="PTHR31385">
    <property type="entry name" value="PUTATIVE (DUF220)-RELATED"/>
    <property type="match status" value="1"/>
</dbReference>
<dbReference type="CDD" id="cd07812">
    <property type="entry name" value="SRPBCC"/>
    <property type="match status" value="1"/>
</dbReference>
<organism evidence="3 4">
    <name type="scientific">Capsicum annuum</name>
    <name type="common">Capsicum pepper</name>
    <dbReference type="NCBI Taxonomy" id="4072"/>
    <lineage>
        <taxon>Eukaryota</taxon>
        <taxon>Viridiplantae</taxon>
        <taxon>Streptophyta</taxon>
        <taxon>Embryophyta</taxon>
        <taxon>Tracheophyta</taxon>
        <taxon>Spermatophyta</taxon>
        <taxon>Magnoliopsida</taxon>
        <taxon>eudicotyledons</taxon>
        <taxon>Gunneridae</taxon>
        <taxon>Pentapetalae</taxon>
        <taxon>asterids</taxon>
        <taxon>lamiids</taxon>
        <taxon>Solanales</taxon>
        <taxon>Solanaceae</taxon>
        <taxon>Solanoideae</taxon>
        <taxon>Capsiceae</taxon>
        <taxon>Capsicum</taxon>
    </lineage>
</organism>
<proteinExistence type="predicted"/>
<protein>
    <recommendedName>
        <fullName evidence="2">DUF220 domain-containing protein</fullName>
    </recommendedName>
</protein>
<dbReference type="AlphaFoldDB" id="A0A2G2YVW2"/>
<dbReference type="InterPro" id="IPR003863">
    <property type="entry name" value="DUF220"/>
</dbReference>
<dbReference type="GO" id="GO:0009695">
    <property type="term" value="P:jasmonic acid biosynthetic process"/>
    <property type="evidence" value="ECO:0000318"/>
    <property type="project" value="GO_Central"/>
</dbReference>
<dbReference type="EMBL" id="AYRZ02000008">
    <property type="protein sequence ID" value="PHT73886.1"/>
    <property type="molecule type" value="Genomic_DNA"/>
</dbReference>
<dbReference type="STRING" id="4072.A0A2G2YVW2"/>
<comment type="caution">
    <text evidence="3">The sequence shown here is derived from an EMBL/GenBank/DDBJ whole genome shotgun (WGS) entry which is preliminary data.</text>
</comment>
<evidence type="ECO:0000256" key="1">
    <source>
        <dbReference type="SAM" id="MobiDB-lite"/>
    </source>
</evidence>
<keyword evidence="4" id="KW-1185">Reference proteome</keyword>
<name>A0A2G2YVW2_CAPAN</name>
<dbReference type="Proteomes" id="UP000222542">
    <property type="component" value="Unassembled WGS sequence"/>
</dbReference>
<dbReference type="Pfam" id="PF02713">
    <property type="entry name" value="DUF220"/>
    <property type="match status" value="1"/>
</dbReference>
<feature type="region of interest" description="Disordered" evidence="1">
    <location>
        <begin position="292"/>
        <end position="313"/>
    </location>
</feature>
<evidence type="ECO:0000259" key="2">
    <source>
        <dbReference type="Pfam" id="PF02713"/>
    </source>
</evidence>
<accession>A0A2G2YVW2</accession>
<dbReference type="PANTHER" id="PTHR31385:SF1">
    <property type="entry name" value="PUTATIVE (DUF220)-RELATED"/>
    <property type="match status" value="1"/>
</dbReference>
<sequence length="343" mass="38818">MQAPISSMKTECQGIDIRENKSNVHNRLPRPMIQSIFSGFQEKVQECVKSNFKRLKVGHDKSILRGSNKGATVVIDVDKEKQLQSWKENPSWNDPPPYVKVSVPKGSLCNLNVKVDIGLPPDTVYDIVTDPENKRVFKNIKGSLGGYEFKPWEQPLAVMQGMAVYNKRHSPDPVHRAEGLSETSSLPPTYRGKMKFTQVKTGFMERFEGRWKVEPLLVDEHLCHPYRPKTLADYISCTKGKGRIGSTVSLDQLIQPAIVPPPPISWYLRGITAKTTEMIITDLVAEAARIRGSSSNNSQQGLQVNDESSAEHQIGDIRDIKERWALRRRTSRHHRRQSLIARS</sequence>
<dbReference type="Gramene" id="PHT73886">
    <property type="protein sequence ID" value="PHT73886"/>
    <property type="gene ID" value="T459_21163"/>
</dbReference>
<reference evidence="3 4" key="1">
    <citation type="journal article" date="2014" name="Nat. Genet.">
        <title>Genome sequence of the hot pepper provides insights into the evolution of pungency in Capsicum species.</title>
        <authorList>
            <person name="Kim S."/>
            <person name="Park M."/>
            <person name="Yeom S.I."/>
            <person name="Kim Y.M."/>
            <person name="Lee J.M."/>
            <person name="Lee H.A."/>
            <person name="Seo E."/>
            <person name="Choi J."/>
            <person name="Cheong K."/>
            <person name="Kim K.T."/>
            <person name="Jung K."/>
            <person name="Lee G.W."/>
            <person name="Oh S.K."/>
            <person name="Bae C."/>
            <person name="Kim S.B."/>
            <person name="Lee H.Y."/>
            <person name="Kim S.Y."/>
            <person name="Kim M.S."/>
            <person name="Kang B.C."/>
            <person name="Jo Y.D."/>
            <person name="Yang H.B."/>
            <person name="Jeong H.J."/>
            <person name="Kang W.H."/>
            <person name="Kwon J.K."/>
            <person name="Shin C."/>
            <person name="Lim J.Y."/>
            <person name="Park J.H."/>
            <person name="Huh J.H."/>
            <person name="Kim J.S."/>
            <person name="Kim B.D."/>
            <person name="Cohen O."/>
            <person name="Paran I."/>
            <person name="Suh M.C."/>
            <person name="Lee S.B."/>
            <person name="Kim Y.K."/>
            <person name="Shin Y."/>
            <person name="Noh S.J."/>
            <person name="Park J."/>
            <person name="Seo Y.S."/>
            <person name="Kwon S.Y."/>
            <person name="Kim H.A."/>
            <person name="Park J.M."/>
            <person name="Kim H.J."/>
            <person name="Choi S.B."/>
            <person name="Bosland P.W."/>
            <person name="Reeves G."/>
            <person name="Jo S.H."/>
            <person name="Lee B.W."/>
            <person name="Cho H.T."/>
            <person name="Choi H.S."/>
            <person name="Lee M.S."/>
            <person name="Yu Y."/>
            <person name="Do Choi Y."/>
            <person name="Park B.S."/>
            <person name="van Deynze A."/>
            <person name="Ashrafi H."/>
            <person name="Hill T."/>
            <person name="Kim W.T."/>
            <person name="Pai H.S."/>
            <person name="Ahn H.K."/>
            <person name="Yeam I."/>
            <person name="Giovannoni J.J."/>
            <person name="Rose J.K."/>
            <person name="Sorensen I."/>
            <person name="Lee S.J."/>
            <person name="Kim R.W."/>
            <person name="Choi I.Y."/>
            <person name="Choi B.S."/>
            <person name="Lim J.S."/>
            <person name="Lee Y.H."/>
            <person name="Choi D."/>
        </authorList>
    </citation>
    <scope>NUCLEOTIDE SEQUENCE [LARGE SCALE GENOMIC DNA]</scope>
    <source>
        <strain evidence="4">cv. CM334</strain>
    </source>
</reference>